<sequence length="593" mass="63660">MGERANGSLAERVERLERDVEELRAGLRRMSRGTDRTLDAESRRARSAHATPLPIPETATAVGPGSERTAREHSDTGWRRRFGMPFDLGNLSRGEWWLNKIGIGLLLFGVAFLFMLSVERGWLTPVMRVGFGLVIGGALLALGLRVYEDRRAFAQVLLGGGIGALYITGFAASQLYGLAPYPLAFAFMVAVTLLAYFLSLRQDEASLSVVGSLGGLGTPFLLYDDAGSLGGLVLYTCLILAGMGAVYFYKGWASLLVVSSVGGWLVFLIGYLDSLSFLMAPSPGDRTVLQLGVTFAWLLLWVAPVVREVLHGSERSLAHAYIVSTPIIALGFTGAIWELSDPGLARITLPAAILYALAALALRRSGSGGFSRTHALVGLLFLTHTLVLVLDGDALFIALAAEAAILHYVARRYSDRIVSAGAHLLSCVAGLWLASRLVSGALGFPDAGRPALFSTSSLVDLAVIALSLAASRQVTPRSAAWIYRGLAHVAVLAWLWRGLSELPGGDGWISVAWGLYAVGLLVAGLRIDRAWLVRGGLTTLFLVVGKLFLVDLAEVEATWRILLFLGFGGLFLALSYYLRSLWRPGSGAEEGRQ</sequence>
<name>A0A6J4R8Y3_9ACTN</name>
<feature type="compositionally biased region" description="Basic and acidic residues" evidence="1">
    <location>
        <begin position="32"/>
        <end position="44"/>
    </location>
</feature>
<dbReference type="PANTHER" id="PTHR38434:SF1">
    <property type="entry name" value="BLL2549 PROTEIN"/>
    <property type="match status" value="1"/>
</dbReference>
<dbReference type="EMBL" id="CADCVG010000098">
    <property type="protein sequence ID" value="CAA9460796.1"/>
    <property type="molecule type" value="Genomic_DNA"/>
</dbReference>
<feature type="transmembrane region" description="Helical" evidence="2">
    <location>
        <begin position="505"/>
        <end position="524"/>
    </location>
</feature>
<evidence type="ECO:0000313" key="3">
    <source>
        <dbReference type="EMBL" id="CAA9460796.1"/>
    </source>
</evidence>
<proteinExistence type="predicted"/>
<dbReference type="PANTHER" id="PTHR38434">
    <property type="entry name" value="BLL2549 PROTEIN"/>
    <property type="match status" value="1"/>
</dbReference>
<keyword evidence="2" id="KW-1133">Transmembrane helix</keyword>
<feature type="transmembrane region" description="Helical" evidence="2">
    <location>
        <begin position="318"/>
        <end position="337"/>
    </location>
</feature>
<feature type="transmembrane region" description="Helical" evidence="2">
    <location>
        <begin position="97"/>
        <end position="116"/>
    </location>
</feature>
<feature type="transmembrane region" description="Helical" evidence="2">
    <location>
        <begin position="122"/>
        <end position="144"/>
    </location>
</feature>
<feature type="transmembrane region" description="Helical" evidence="2">
    <location>
        <begin position="255"/>
        <end position="272"/>
    </location>
</feature>
<gene>
    <name evidence="3" type="ORF">AVDCRST_MAG14-2404</name>
</gene>
<feature type="transmembrane region" description="Helical" evidence="2">
    <location>
        <begin position="422"/>
        <end position="444"/>
    </location>
</feature>
<feature type="transmembrane region" description="Helical" evidence="2">
    <location>
        <begin position="287"/>
        <end position="306"/>
    </location>
</feature>
<feature type="transmembrane region" description="Helical" evidence="2">
    <location>
        <begin position="229"/>
        <end position="248"/>
    </location>
</feature>
<feature type="transmembrane region" description="Helical" evidence="2">
    <location>
        <begin position="181"/>
        <end position="198"/>
    </location>
</feature>
<keyword evidence="2" id="KW-0812">Transmembrane</keyword>
<feature type="transmembrane region" description="Helical" evidence="2">
    <location>
        <begin position="481"/>
        <end position="499"/>
    </location>
</feature>
<dbReference type="AlphaFoldDB" id="A0A6J4R8Y3"/>
<protein>
    <recommendedName>
        <fullName evidence="4">DUF2339 domain-containing protein</fullName>
    </recommendedName>
</protein>
<feature type="transmembrane region" description="Helical" evidence="2">
    <location>
        <begin position="343"/>
        <end position="362"/>
    </location>
</feature>
<evidence type="ECO:0008006" key="4">
    <source>
        <dbReference type="Google" id="ProtNLM"/>
    </source>
</evidence>
<evidence type="ECO:0000256" key="2">
    <source>
        <dbReference type="SAM" id="Phobius"/>
    </source>
</evidence>
<organism evidence="3">
    <name type="scientific">uncultured Rubrobacteraceae bacterium</name>
    <dbReference type="NCBI Taxonomy" id="349277"/>
    <lineage>
        <taxon>Bacteria</taxon>
        <taxon>Bacillati</taxon>
        <taxon>Actinomycetota</taxon>
        <taxon>Rubrobacteria</taxon>
        <taxon>Rubrobacterales</taxon>
        <taxon>Rubrobacteraceae</taxon>
        <taxon>environmental samples</taxon>
    </lineage>
</organism>
<dbReference type="InterPro" id="IPR019286">
    <property type="entry name" value="DUF2339_TM"/>
</dbReference>
<keyword evidence="2" id="KW-0472">Membrane</keyword>
<dbReference type="Pfam" id="PF10101">
    <property type="entry name" value="DUF2339"/>
    <property type="match status" value="2"/>
</dbReference>
<reference evidence="3" key="1">
    <citation type="submission" date="2020-02" db="EMBL/GenBank/DDBJ databases">
        <authorList>
            <person name="Meier V. D."/>
        </authorList>
    </citation>
    <scope>NUCLEOTIDE SEQUENCE</scope>
    <source>
        <strain evidence="3">AVDCRST_MAG14</strain>
    </source>
</reference>
<evidence type="ECO:0000256" key="1">
    <source>
        <dbReference type="SAM" id="MobiDB-lite"/>
    </source>
</evidence>
<feature type="transmembrane region" description="Helical" evidence="2">
    <location>
        <begin position="369"/>
        <end position="388"/>
    </location>
</feature>
<feature type="transmembrane region" description="Helical" evidence="2">
    <location>
        <begin position="205"/>
        <end position="223"/>
    </location>
</feature>
<feature type="transmembrane region" description="Helical" evidence="2">
    <location>
        <begin position="561"/>
        <end position="578"/>
    </location>
</feature>
<accession>A0A6J4R8Y3</accession>
<feature type="transmembrane region" description="Helical" evidence="2">
    <location>
        <begin position="156"/>
        <end position="175"/>
    </location>
</feature>
<feature type="region of interest" description="Disordered" evidence="1">
    <location>
        <begin position="27"/>
        <end position="74"/>
    </location>
</feature>
<feature type="transmembrane region" description="Helical" evidence="2">
    <location>
        <begin position="531"/>
        <end position="549"/>
    </location>
</feature>